<dbReference type="Pfam" id="PF13715">
    <property type="entry name" value="CarbopepD_reg_2"/>
    <property type="match status" value="1"/>
</dbReference>
<dbReference type="NCBIfam" id="TIGR04056">
    <property type="entry name" value="OMP_RagA_SusC"/>
    <property type="match status" value="1"/>
</dbReference>
<dbReference type="InterPro" id="IPR023996">
    <property type="entry name" value="TonB-dep_OMP_SusC/RagA"/>
</dbReference>
<dbReference type="InterPro" id="IPR039426">
    <property type="entry name" value="TonB-dep_rcpt-like"/>
</dbReference>
<evidence type="ECO:0000256" key="1">
    <source>
        <dbReference type="ARBA" id="ARBA00004571"/>
    </source>
</evidence>
<dbReference type="SUPFAM" id="SSF56935">
    <property type="entry name" value="Porins"/>
    <property type="match status" value="1"/>
</dbReference>
<evidence type="ECO:0000256" key="4">
    <source>
        <dbReference type="ARBA" id="ARBA00022692"/>
    </source>
</evidence>
<dbReference type="Gene3D" id="2.40.170.20">
    <property type="entry name" value="TonB-dependent receptor, beta-barrel domain"/>
    <property type="match status" value="1"/>
</dbReference>
<gene>
    <name evidence="13" type="ORF">MKQ68_20200</name>
</gene>
<evidence type="ECO:0000256" key="7">
    <source>
        <dbReference type="ARBA" id="ARBA00023237"/>
    </source>
</evidence>
<evidence type="ECO:0000256" key="10">
    <source>
        <dbReference type="SAM" id="SignalP"/>
    </source>
</evidence>
<organism evidence="13 14">
    <name type="scientific">Chitinophaga horti</name>
    <dbReference type="NCBI Taxonomy" id="2920382"/>
    <lineage>
        <taxon>Bacteria</taxon>
        <taxon>Pseudomonadati</taxon>
        <taxon>Bacteroidota</taxon>
        <taxon>Chitinophagia</taxon>
        <taxon>Chitinophagales</taxon>
        <taxon>Chitinophagaceae</taxon>
        <taxon>Chitinophaga</taxon>
    </lineage>
</organism>
<dbReference type="Proteomes" id="UP001162741">
    <property type="component" value="Chromosome"/>
</dbReference>
<evidence type="ECO:0000259" key="11">
    <source>
        <dbReference type="Pfam" id="PF00593"/>
    </source>
</evidence>
<dbReference type="SUPFAM" id="SSF49464">
    <property type="entry name" value="Carboxypeptidase regulatory domain-like"/>
    <property type="match status" value="1"/>
</dbReference>
<dbReference type="InterPro" id="IPR012910">
    <property type="entry name" value="Plug_dom"/>
</dbReference>
<evidence type="ECO:0000259" key="12">
    <source>
        <dbReference type="Pfam" id="PF07715"/>
    </source>
</evidence>
<evidence type="ECO:0000256" key="2">
    <source>
        <dbReference type="ARBA" id="ARBA00022448"/>
    </source>
</evidence>
<feature type="chain" id="PRO_5046604691" evidence="10">
    <location>
        <begin position="27"/>
        <end position="1166"/>
    </location>
</feature>
<dbReference type="Gene3D" id="2.60.40.1120">
    <property type="entry name" value="Carboxypeptidase-like, regulatory domain"/>
    <property type="match status" value="1"/>
</dbReference>
<name>A0ABY6J2I5_9BACT</name>
<dbReference type="RefSeq" id="WP_264280677.1">
    <property type="nucleotide sequence ID" value="NZ_CP107006.1"/>
</dbReference>
<comment type="similarity">
    <text evidence="8 9">Belongs to the TonB-dependent receptor family.</text>
</comment>
<dbReference type="EMBL" id="CP107006">
    <property type="protein sequence ID" value="UYQ92409.1"/>
    <property type="molecule type" value="Genomic_DNA"/>
</dbReference>
<dbReference type="Pfam" id="PF07715">
    <property type="entry name" value="Plug"/>
    <property type="match status" value="1"/>
</dbReference>
<evidence type="ECO:0000256" key="6">
    <source>
        <dbReference type="ARBA" id="ARBA00023136"/>
    </source>
</evidence>
<keyword evidence="2 8" id="KW-0813">Transport</keyword>
<dbReference type="Pfam" id="PF00593">
    <property type="entry name" value="TonB_dep_Rec_b-barrel"/>
    <property type="match status" value="1"/>
</dbReference>
<reference evidence="13" key="1">
    <citation type="submission" date="2022-10" db="EMBL/GenBank/DDBJ databases">
        <title>Chitinophaga sp. nov., isolated from soil.</title>
        <authorList>
            <person name="Jeon C.O."/>
        </authorList>
    </citation>
    <scope>NUCLEOTIDE SEQUENCE</scope>
    <source>
        <strain evidence="13">R8</strain>
    </source>
</reference>
<feature type="domain" description="TonB-dependent receptor-like beta-barrel" evidence="11">
    <location>
        <begin position="601"/>
        <end position="1106"/>
    </location>
</feature>
<feature type="domain" description="TonB-dependent receptor plug" evidence="12">
    <location>
        <begin position="257"/>
        <end position="360"/>
    </location>
</feature>
<accession>A0ABY6J2I5</accession>
<proteinExistence type="inferred from homology"/>
<keyword evidence="5 9" id="KW-0798">TonB box</keyword>
<sequence>MKKRILFCRQGLFITALAAISYSSYAAFPQDLAYNRTNQSVKQGGKSKKTLVTLLKEIHKTYKVDLLYEAKKLPDVKIEFDPSRYRAVDEMLRALLAPLGLDAQIVQPNTYAIVPAPVDAPVRGGASSNPSQKDKKDDILLLMSVPKGGTGSSFNQVADTVRPVRVSGTVNDAAGNDGLPGANVLIKGENRGTQVKSDGTFSLEVPVGKTLVFSLIGYDAKEVLVTGPTTLNIQLDASNKALNEIVVVGYGAQKKSLVTGAISSVRAEQIATVSSSRIEQALQGRTPGVTVLPASGSPGSSMRVRVRGTGSNGSAEPLYIIDGVRAGGIEYLDPSEIASVEVLKDGASAAIYGAEGANGVVIITTKTGKAGSSEINFSMQYGQQSVKNPMKLMNVEQYATYLNESNTANRPTPADIAGVKGTDWLNEIFETAPLQRYALNLSGGTDKSSYLIGGTIFSQDGVVGGSKAKFDRYTLRINTDYKVKPWLNVGNRFSFSHFKRRGVTEDSEFGAVINNAILMDPITPVIYSGTLPAHAQSALSANNPLSRDNQGNYYGISNFVKGEISNPIAQIHNTNQETKQSKIVGNVFAELEPIKGLKLTSRFGIDAAFQRNHSWAPTFWYSSERLNTIASVTDNNESWFTWQWENFANYTKTFGKNNLTVLAGMSAMKMGYNRLNGSSSGMFAEEDKFAYSDFTPDDVDRIAGLQTYRQLLSYYGRIIYDYDDKYLLNVTVRRDGGSVLPPDNQWGTFPSVSAGWVISNEPFFKNSVSFMDYLKLRASWGVNGSLSNVGIGQWASVITAQGLRYADANGAFLVGAEAANIANPQLKWEESNHIDVGFDVAMFSNKVNLSVDYYNKTTKDLISPGTAPGFAGFALPFVNSGDVRNQGIEIDLNYRNDDREFKWEIGGNLATLNNEVTYLNPFVQRLFGTGLGTGYTATFFEVGYPVWYFRGYKTDGIFQDQAEITKYLATTGITGYNPKPGDPIVVDVNGDKSISNADHTEIGSPHPKLIYGGRINLSYKGFDFLMFLQGQSGNDIFMGFNRVDRPTANKPVFFYNDRWTGAGSTNTWFAANTNSEYAYNSDKMIFDGSYTRIRQLQLGYSLPKTLLSRASITRARVYVSLDDFFTFTDYPGMDPEAGSNNNNSLGIDRGVYPIPRKLMFGLNVSF</sequence>
<keyword evidence="3 8" id="KW-1134">Transmembrane beta strand</keyword>
<dbReference type="InterPro" id="IPR000531">
    <property type="entry name" value="Beta-barrel_TonB"/>
</dbReference>
<dbReference type="InterPro" id="IPR036942">
    <property type="entry name" value="Beta-barrel_TonB_sf"/>
</dbReference>
<dbReference type="Gene3D" id="2.170.130.10">
    <property type="entry name" value="TonB-dependent receptor, plug domain"/>
    <property type="match status" value="1"/>
</dbReference>
<keyword evidence="6 8" id="KW-0472">Membrane</keyword>
<dbReference type="InterPro" id="IPR023997">
    <property type="entry name" value="TonB-dep_OMP_SusC/RagA_CS"/>
</dbReference>
<evidence type="ECO:0000256" key="5">
    <source>
        <dbReference type="ARBA" id="ARBA00023077"/>
    </source>
</evidence>
<protein>
    <submittedName>
        <fullName evidence="13">TonB-dependent receptor</fullName>
    </submittedName>
</protein>
<keyword evidence="10" id="KW-0732">Signal</keyword>
<keyword evidence="14" id="KW-1185">Reference proteome</keyword>
<keyword evidence="4 8" id="KW-0812">Transmembrane</keyword>
<comment type="subcellular location">
    <subcellularLocation>
        <location evidence="1 8">Cell outer membrane</location>
        <topology evidence="1 8">Multi-pass membrane protein</topology>
    </subcellularLocation>
</comment>
<evidence type="ECO:0000313" key="13">
    <source>
        <dbReference type="EMBL" id="UYQ92409.1"/>
    </source>
</evidence>
<evidence type="ECO:0000256" key="3">
    <source>
        <dbReference type="ARBA" id="ARBA00022452"/>
    </source>
</evidence>
<dbReference type="NCBIfam" id="TIGR04057">
    <property type="entry name" value="SusC_RagA_signa"/>
    <property type="match status" value="1"/>
</dbReference>
<keyword evidence="13" id="KW-0675">Receptor</keyword>
<feature type="signal peptide" evidence="10">
    <location>
        <begin position="1"/>
        <end position="26"/>
    </location>
</feature>
<dbReference type="InterPro" id="IPR037066">
    <property type="entry name" value="Plug_dom_sf"/>
</dbReference>
<evidence type="ECO:0000256" key="8">
    <source>
        <dbReference type="PROSITE-ProRule" id="PRU01360"/>
    </source>
</evidence>
<keyword evidence="7 8" id="KW-0998">Cell outer membrane</keyword>
<dbReference type="PROSITE" id="PS52016">
    <property type="entry name" value="TONB_DEPENDENT_REC_3"/>
    <property type="match status" value="1"/>
</dbReference>
<evidence type="ECO:0000256" key="9">
    <source>
        <dbReference type="RuleBase" id="RU003357"/>
    </source>
</evidence>
<evidence type="ECO:0000313" key="14">
    <source>
        <dbReference type="Proteomes" id="UP001162741"/>
    </source>
</evidence>
<dbReference type="InterPro" id="IPR008969">
    <property type="entry name" value="CarboxyPept-like_regulatory"/>
</dbReference>